<reference evidence="2" key="1">
    <citation type="journal article" date="2023" name="Plant J.">
        <title>Genome sequences and population genomics provide insights into the demographic history, inbreeding, and mutation load of two 'living fossil' tree species of Dipteronia.</title>
        <authorList>
            <person name="Feng Y."/>
            <person name="Comes H.P."/>
            <person name="Chen J."/>
            <person name="Zhu S."/>
            <person name="Lu R."/>
            <person name="Zhang X."/>
            <person name="Li P."/>
            <person name="Qiu J."/>
            <person name="Olsen K.M."/>
            <person name="Qiu Y."/>
        </authorList>
    </citation>
    <scope>NUCLEOTIDE SEQUENCE</scope>
    <source>
        <strain evidence="2">KIB01</strain>
    </source>
</reference>
<keyword evidence="3" id="KW-1185">Reference proteome</keyword>
<dbReference type="InterPro" id="IPR052343">
    <property type="entry name" value="Retrotransposon-Effector_Assoc"/>
</dbReference>
<dbReference type="CDD" id="cd01650">
    <property type="entry name" value="RT_nLTR_like"/>
    <property type="match status" value="1"/>
</dbReference>
<dbReference type="InterPro" id="IPR000477">
    <property type="entry name" value="RT_dom"/>
</dbReference>
<feature type="domain" description="Reverse transcriptase" evidence="1">
    <location>
        <begin position="334"/>
        <end position="449"/>
    </location>
</feature>
<comment type="caution">
    <text evidence="2">The sequence shown here is derived from an EMBL/GenBank/DDBJ whole genome shotgun (WGS) entry which is preliminary data.</text>
</comment>
<gene>
    <name evidence="2" type="ORF">Ddye_026665</name>
</gene>
<protein>
    <recommendedName>
        <fullName evidence="1">Reverse transcriptase domain-containing protein</fullName>
    </recommendedName>
</protein>
<dbReference type="PANTHER" id="PTHR46890:SF48">
    <property type="entry name" value="RNA-DIRECTED DNA POLYMERASE"/>
    <property type="match status" value="1"/>
</dbReference>
<accession>A0AAD9TMN9</accession>
<organism evidence="2 3">
    <name type="scientific">Dipteronia dyeriana</name>
    <dbReference type="NCBI Taxonomy" id="168575"/>
    <lineage>
        <taxon>Eukaryota</taxon>
        <taxon>Viridiplantae</taxon>
        <taxon>Streptophyta</taxon>
        <taxon>Embryophyta</taxon>
        <taxon>Tracheophyta</taxon>
        <taxon>Spermatophyta</taxon>
        <taxon>Magnoliopsida</taxon>
        <taxon>eudicotyledons</taxon>
        <taxon>Gunneridae</taxon>
        <taxon>Pentapetalae</taxon>
        <taxon>rosids</taxon>
        <taxon>malvids</taxon>
        <taxon>Sapindales</taxon>
        <taxon>Sapindaceae</taxon>
        <taxon>Hippocastanoideae</taxon>
        <taxon>Acereae</taxon>
        <taxon>Dipteronia</taxon>
    </lineage>
</organism>
<evidence type="ECO:0000259" key="1">
    <source>
        <dbReference type="Pfam" id="PF00078"/>
    </source>
</evidence>
<proteinExistence type="predicted"/>
<dbReference type="Proteomes" id="UP001280121">
    <property type="component" value="Unassembled WGS sequence"/>
</dbReference>
<sequence>MNHDLIGINSPPNMGPHVDLKGSIQMGDKKDEGGVNTMDGVSSGGMGVGMDVDLGLFLSGHPSGRIAEPLVSSSDGPSLGISIGPKIEIKVDNMFMEGIQVKLGFAGKLVVDICGRSGGLCLFWACIGNFNEIVDNFENVGGILHPRSQLDSFRSALNDNGLQNLGFLGLTFIWCIKREEVKSRVVLEAKFSAEEIGRGVFDMAPTKEPVPVSLLALFYKMLWSMVGDQVTHICLGILNDGHSMEEINRTIITLIPKVRRAEYIMDFRPISLCNVLYKSIVKSLSNRLKGVLGDIISETQSAFILSRHISDHAIVGFECIHALRCQKKVVVGLLKPSTGLCQGGPLSPYLFLICTEGLSFLIVDTERCGDIADFRCNRMGSKISHLFFVDDSMLFSCTSKKYCRAIKRVLDCYALAYTQVVNFEKSTMCVSSKVYHLVAKTLAKLLGVKFVKCQECYLGLFSFPGKNQKELFNGIRDRVWDKVRGWHNKLFSMGEKEILLKVVVQAIPTCLMSLFRMLKNLVNKLHGFSARFWSFKMDCEGWNARLILECFSPDYANLILTIPTSSSPALDKLIWHFEKLSGYSISSGYHFRYEILDNPGSFSLKPYVSWWKCLWQMSILPKVKLFMWKECNNWLPTRVSLDLHITNVASNDALVHRPMNVASWKPPSSGRYKINMDANIDVNKTKVGLSIITHDCGGAMMIARAIPVMAFYSVQKKGKTGSLALKLDMSKAYDLLAEMMIRLGLSAYWVDRIIRELLEKGSRWRIGRGDTVFIYKDRWLLKLMTFKDLSPPVLGVTVKAYDSLTWNCDRLGSFSVKSDYHIGCSLLSRPAIDSTTRKIGMGIIIRDSFGVVVASSAQSISAGFNSQIAEAVTDIVNLLAKSSRYSVRFMPRMANMAAHCLAKLGLNVLSDGFCLEEVPPCVAPVVMGDFPILMLPSAS</sequence>
<name>A0AAD9TMN9_9ROSI</name>
<dbReference type="Pfam" id="PF00078">
    <property type="entry name" value="RVT_1"/>
    <property type="match status" value="1"/>
</dbReference>
<dbReference type="PANTHER" id="PTHR46890">
    <property type="entry name" value="NON-LTR RETROLELEMENT REVERSE TRANSCRIPTASE-LIKE PROTEIN-RELATED"/>
    <property type="match status" value="1"/>
</dbReference>
<evidence type="ECO:0000313" key="3">
    <source>
        <dbReference type="Proteomes" id="UP001280121"/>
    </source>
</evidence>
<evidence type="ECO:0000313" key="2">
    <source>
        <dbReference type="EMBL" id="KAK2638870.1"/>
    </source>
</evidence>
<dbReference type="AlphaFoldDB" id="A0AAD9TMN9"/>
<dbReference type="EMBL" id="JANJYI010000008">
    <property type="protein sequence ID" value="KAK2638870.1"/>
    <property type="molecule type" value="Genomic_DNA"/>
</dbReference>